<gene>
    <name evidence="1" type="ordered locus">Sinac_3715</name>
</gene>
<dbReference type="STRING" id="886293.Sinac_3715"/>
<proteinExistence type="predicted"/>
<dbReference type="OrthoDB" id="277831at2"/>
<evidence type="ECO:0000313" key="1">
    <source>
        <dbReference type="EMBL" id="AGA27954.1"/>
    </source>
</evidence>
<dbReference type="HOGENOM" id="CLU_1757464_0_0_0"/>
<evidence type="ECO:0000313" key="2">
    <source>
        <dbReference type="Proteomes" id="UP000010798"/>
    </source>
</evidence>
<protein>
    <submittedName>
        <fullName evidence="1">Uncharacterized protein</fullName>
    </submittedName>
</protein>
<dbReference type="AlphaFoldDB" id="L0DF05"/>
<dbReference type="EMBL" id="CP003364">
    <property type="protein sequence ID" value="AGA27954.1"/>
    <property type="molecule type" value="Genomic_DNA"/>
</dbReference>
<sequence length="161" mass="18157">MISWNDPSELDVDAFRSALLALYVDLDAEVARRAPVCQLSGRCCRFKEYDHTLFLSAPELSVLLADAPAPSRPLDEGLTCPWQDAQGRCTAREARPLGCRVYFCDPNYEGQAAELSETFLARLKRLAEDFGLPWNYAPLHQHLRSAWSHQIEPDPATDEYS</sequence>
<name>L0DF05_SINAD</name>
<accession>L0DF05</accession>
<reference evidence="1 2" key="1">
    <citation type="submission" date="2012-02" db="EMBL/GenBank/DDBJ databases">
        <title>Complete sequence of chromosome of Singulisphaera acidiphila DSM 18658.</title>
        <authorList>
            <consortium name="US DOE Joint Genome Institute (JGI-PGF)"/>
            <person name="Lucas S."/>
            <person name="Copeland A."/>
            <person name="Lapidus A."/>
            <person name="Glavina del Rio T."/>
            <person name="Dalin E."/>
            <person name="Tice H."/>
            <person name="Bruce D."/>
            <person name="Goodwin L."/>
            <person name="Pitluck S."/>
            <person name="Peters L."/>
            <person name="Ovchinnikova G."/>
            <person name="Chertkov O."/>
            <person name="Kyrpides N."/>
            <person name="Mavromatis K."/>
            <person name="Ivanova N."/>
            <person name="Brettin T."/>
            <person name="Detter J.C."/>
            <person name="Han C."/>
            <person name="Larimer F."/>
            <person name="Land M."/>
            <person name="Hauser L."/>
            <person name="Markowitz V."/>
            <person name="Cheng J.-F."/>
            <person name="Hugenholtz P."/>
            <person name="Woyke T."/>
            <person name="Wu D."/>
            <person name="Tindall B."/>
            <person name="Pomrenke H."/>
            <person name="Brambilla E."/>
            <person name="Klenk H.-P."/>
            <person name="Eisen J.A."/>
        </authorList>
    </citation>
    <scope>NUCLEOTIDE SEQUENCE [LARGE SCALE GENOMIC DNA]</scope>
    <source>
        <strain evidence="2">ATCC BAA-1392 / DSM 18658 / VKM B-2454 / MOB10</strain>
    </source>
</reference>
<keyword evidence="2" id="KW-1185">Reference proteome</keyword>
<dbReference type="eggNOG" id="COG0727">
    <property type="taxonomic scope" value="Bacteria"/>
</dbReference>
<dbReference type="Proteomes" id="UP000010798">
    <property type="component" value="Chromosome"/>
</dbReference>
<organism evidence="1 2">
    <name type="scientific">Singulisphaera acidiphila (strain ATCC BAA-1392 / DSM 18658 / VKM B-2454 / MOB10)</name>
    <dbReference type="NCBI Taxonomy" id="886293"/>
    <lineage>
        <taxon>Bacteria</taxon>
        <taxon>Pseudomonadati</taxon>
        <taxon>Planctomycetota</taxon>
        <taxon>Planctomycetia</taxon>
        <taxon>Isosphaerales</taxon>
        <taxon>Isosphaeraceae</taxon>
        <taxon>Singulisphaera</taxon>
    </lineage>
</organism>
<dbReference type="KEGG" id="saci:Sinac_3715"/>
<dbReference type="RefSeq" id="WP_015247093.1">
    <property type="nucleotide sequence ID" value="NC_019892.1"/>
</dbReference>